<feature type="domain" description="YutG/PgpA" evidence="1">
    <location>
        <begin position="60"/>
        <end position="175"/>
    </location>
</feature>
<dbReference type="CDD" id="cd06971">
    <property type="entry name" value="PgpA"/>
    <property type="match status" value="1"/>
</dbReference>
<organism evidence="2 3">
    <name type="scientific">Sporolactobacillus kofuensis</name>
    <dbReference type="NCBI Taxonomy" id="269672"/>
    <lineage>
        <taxon>Bacteria</taxon>
        <taxon>Bacillati</taxon>
        <taxon>Bacillota</taxon>
        <taxon>Bacilli</taxon>
        <taxon>Bacillales</taxon>
        <taxon>Sporolactobacillaceae</taxon>
        <taxon>Sporolactobacillus</taxon>
    </lineage>
</organism>
<sequence>MTYAPGLPKGATFYSANKKRVTSRAVANAVEAALEERGVELKDIAEIVFDLQKPFMSGLTIEICIENVKGVLAKRELQHAILVGIELDRLAEKKLLSEPLQSLVDQDEGLFGVDETIALGAVSSFGSIAATTFGYLDKVKPRIIGNLDLAKEGKVNTFLDDLIASIAADASSRLAHRVRDEEESRLTQNKDK</sequence>
<dbReference type="PIRSF" id="PIRSF019587">
    <property type="entry name" value="PGPase"/>
    <property type="match status" value="1"/>
</dbReference>
<proteinExistence type="predicted"/>
<dbReference type="SUPFAM" id="SSF101307">
    <property type="entry name" value="YutG-like"/>
    <property type="match status" value="1"/>
</dbReference>
<gene>
    <name evidence="2" type="ORF">ACFP7A_03480</name>
</gene>
<evidence type="ECO:0000313" key="2">
    <source>
        <dbReference type="EMBL" id="MFC6385655.1"/>
    </source>
</evidence>
<comment type="caution">
    <text evidence="2">The sequence shown here is derived from an EMBL/GenBank/DDBJ whole genome shotgun (WGS) entry which is preliminary data.</text>
</comment>
<name>A0ABW1WEZ8_9BACL</name>
<dbReference type="InterPro" id="IPR007686">
    <property type="entry name" value="YutG/PgpA"/>
</dbReference>
<dbReference type="RefSeq" id="WP_253052291.1">
    <property type="nucleotide sequence ID" value="NZ_JAMXWN010000001.1"/>
</dbReference>
<keyword evidence="2" id="KW-0378">Hydrolase</keyword>
<dbReference type="GO" id="GO:0008962">
    <property type="term" value="F:phosphatidylglycerophosphatase activity"/>
    <property type="evidence" value="ECO:0007669"/>
    <property type="project" value="UniProtKB-EC"/>
</dbReference>
<dbReference type="Pfam" id="PF04608">
    <property type="entry name" value="PgpA"/>
    <property type="match status" value="1"/>
</dbReference>
<dbReference type="InterPro" id="IPR026038">
    <property type="entry name" value="Put_PGPase"/>
</dbReference>
<dbReference type="InterPro" id="IPR036681">
    <property type="entry name" value="PgpA-like_sf"/>
</dbReference>
<evidence type="ECO:0000313" key="3">
    <source>
        <dbReference type="Proteomes" id="UP001596267"/>
    </source>
</evidence>
<evidence type="ECO:0000259" key="1">
    <source>
        <dbReference type="Pfam" id="PF04608"/>
    </source>
</evidence>
<accession>A0ABW1WEZ8</accession>
<dbReference type="Gene3D" id="1.10.3760.10">
    <property type="entry name" value="PgpA-like"/>
    <property type="match status" value="1"/>
</dbReference>
<dbReference type="Proteomes" id="UP001596267">
    <property type="component" value="Unassembled WGS sequence"/>
</dbReference>
<dbReference type="EC" id="3.1.3.27" evidence="2"/>
<dbReference type="EMBL" id="JBHSTQ010000002">
    <property type="protein sequence ID" value="MFC6385655.1"/>
    <property type="molecule type" value="Genomic_DNA"/>
</dbReference>
<reference evidence="3" key="1">
    <citation type="journal article" date="2019" name="Int. J. Syst. Evol. Microbiol.">
        <title>The Global Catalogue of Microorganisms (GCM) 10K type strain sequencing project: providing services to taxonomists for standard genome sequencing and annotation.</title>
        <authorList>
            <consortium name="The Broad Institute Genomics Platform"/>
            <consortium name="The Broad Institute Genome Sequencing Center for Infectious Disease"/>
            <person name="Wu L."/>
            <person name="Ma J."/>
        </authorList>
    </citation>
    <scope>NUCLEOTIDE SEQUENCE [LARGE SCALE GENOMIC DNA]</scope>
    <source>
        <strain evidence="3">CCUG 42001</strain>
    </source>
</reference>
<keyword evidence="3" id="KW-1185">Reference proteome</keyword>
<protein>
    <submittedName>
        <fullName evidence="2">Phosphatidylglycerophosphatase A</fullName>
        <ecNumber evidence="2">3.1.3.27</ecNumber>
    </submittedName>
</protein>